<evidence type="ECO:0000256" key="1">
    <source>
        <dbReference type="SAM" id="MobiDB-lite"/>
    </source>
</evidence>
<evidence type="ECO:0000313" key="3">
    <source>
        <dbReference type="Proteomes" id="UP000314294"/>
    </source>
</evidence>
<proteinExistence type="predicted"/>
<dbReference type="EMBL" id="SRLO01001123">
    <property type="protein sequence ID" value="TNN41251.1"/>
    <property type="molecule type" value="Genomic_DNA"/>
</dbReference>
<reference evidence="2 3" key="1">
    <citation type="submission" date="2019-03" db="EMBL/GenBank/DDBJ databases">
        <title>First draft genome of Liparis tanakae, snailfish: a comprehensive survey of snailfish specific genes.</title>
        <authorList>
            <person name="Kim W."/>
            <person name="Song I."/>
            <person name="Jeong J.-H."/>
            <person name="Kim D."/>
            <person name="Kim S."/>
            <person name="Ryu S."/>
            <person name="Song J.Y."/>
            <person name="Lee S.K."/>
        </authorList>
    </citation>
    <scope>NUCLEOTIDE SEQUENCE [LARGE SCALE GENOMIC DNA]</scope>
    <source>
        <tissue evidence="2">Muscle</tissue>
    </source>
</reference>
<evidence type="ECO:0000313" key="2">
    <source>
        <dbReference type="EMBL" id="TNN41251.1"/>
    </source>
</evidence>
<feature type="compositionally biased region" description="Polar residues" evidence="1">
    <location>
        <begin position="56"/>
        <end position="66"/>
    </location>
</feature>
<gene>
    <name evidence="2" type="ORF">EYF80_048586</name>
</gene>
<protein>
    <submittedName>
        <fullName evidence="2">Uncharacterized protein</fullName>
    </submittedName>
</protein>
<organism evidence="2 3">
    <name type="scientific">Liparis tanakae</name>
    <name type="common">Tanaka's snailfish</name>
    <dbReference type="NCBI Taxonomy" id="230148"/>
    <lineage>
        <taxon>Eukaryota</taxon>
        <taxon>Metazoa</taxon>
        <taxon>Chordata</taxon>
        <taxon>Craniata</taxon>
        <taxon>Vertebrata</taxon>
        <taxon>Euteleostomi</taxon>
        <taxon>Actinopterygii</taxon>
        <taxon>Neopterygii</taxon>
        <taxon>Teleostei</taxon>
        <taxon>Neoteleostei</taxon>
        <taxon>Acanthomorphata</taxon>
        <taxon>Eupercaria</taxon>
        <taxon>Perciformes</taxon>
        <taxon>Cottioidei</taxon>
        <taxon>Cottales</taxon>
        <taxon>Liparidae</taxon>
        <taxon>Liparis</taxon>
    </lineage>
</organism>
<dbReference type="AlphaFoldDB" id="A0A4Z2FJW5"/>
<keyword evidence="3" id="KW-1185">Reference proteome</keyword>
<dbReference type="Proteomes" id="UP000314294">
    <property type="component" value="Unassembled WGS sequence"/>
</dbReference>
<name>A0A4Z2FJW5_9TELE</name>
<accession>A0A4Z2FJW5</accession>
<comment type="caution">
    <text evidence="2">The sequence shown here is derived from an EMBL/GenBank/DDBJ whole genome shotgun (WGS) entry which is preliminary data.</text>
</comment>
<sequence length="107" mass="12091">MDTCRRTGGGERKKAVQLEGRELDLRDSRCVIRWVKASSGDAERKPTRRRRAKGVQRNQSIQSIQRVQRTRGVDIMRCQHVFVPPFFVPGAGTRCGRSPSSEKLPGV</sequence>
<feature type="region of interest" description="Disordered" evidence="1">
    <location>
        <begin position="38"/>
        <end position="66"/>
    </location>
</feature>